<keyword evidence="1" id="KW-0472">Membrane</keyword>
<dbReference type="Proteomes" id="UP000189059">
    <property type="component" value="Unassembled WGS sequence"/>
</dbReference>
<dbReference type="OrthoDB" id="2460662at2"/>
<dbReference type="EMBL" id="CP016809">
    <property type="protein sequence ID" value="ANY71439.1"/>
    <property type="molecule type" value="Genomic_DNA"/>
</dbReference>
<dbReference type="RefSeq" id="WP_077565755.1">
    <property type="nucleotide sequence ID" value="NZ_CP016809.1"/>
</dbReference>
<evidence type="ECO:0008006" key="5">
    <source>
        <dbReference type="Google" id="ProtNLM"/>
    </source>
</evidence>
<evidence type="ECO:0000313" key="4">
    <source>
        <dbReference type="Proteomes" id="UP000189059"/>
    </source>
</evidence>
<reference evidence="2" key="1">
    <citation type="submission" date="2016-08" db="EMBL/GenBank/DDBJ databases">
        <title>Complete Genome Seqeunce of Paenibacillus sp. nov. IHBB 9852 from high altitute lake of Indian trans-Himalayas.</title>
        <authorList>
            <person name="Kiran S."/>
            <person name="Swarnkar M.K."/>
            <person name="Rana A."/>
            <person name="Tewari R."/>
            <person name="Gulati A."/>
        </authorList>
    </citation>
    <scope>NUCLEOTIDE SEQUENCE [LARGE SCALE GENOMIC DNA]</scope>
    <source>
        <strain evidence="2">IHBB 9852</strain>
    </source>
</reference>
<dbReference type="GeneID" id="48306979"/>
<keyword evidence="1" id="KW-1133">Transmembrane helix</keyword>
<evidence type="ECO:0000313" key="2">
    <source>
        <dbReference type="EMBL" id="ANY71439.1"/>
    </source>
</evidence>
<evidence type="ECO:0000256" key="1">
    <source>
        <dbReference type="SAM" id="Phobius"/>
    </source>
</evidence>
<dbReference type="KEGG" id="pib:BBD41_01950"/>
<proteinExistence type="predicted"/>
<name>A0A1B2DUR1_9BACL</name>
<accession>A0A1B2DUR1</accession>
<organism evidence="2">
    <name type="scientific">Paenibacillus ihbetae</name>
    <dbReference type="NCBI Taxonomy" id="1870820"/>
    <lineage>
        <taxon>Bacteria</taxon>
        <taxon>Bacillati</taxon>
        <taxon>Bacillota</taxon>
        <taxon>Bacilli</taxon>
        <taxon>Bacillales</taxon>
        <taxon>Paenibacillaceae</taxon>
        <taxon>Paenibacillus</taxon>
    </lineage>
</organism>
<dbReference type="AlphaFoldDB" id="A0A1B2DUR1"/>
<evidence type="ECO:0000313" key="3">
    <source>
        <dbReference type="EMBL" id="OOC61200.1"/>
    </source>
</evidence>
<gene>
    <name evidence="3" type="ORF">BBD40_04410</name>
    <name evidence="2" type="ORF">BBD41_01950</name>
</gene>
<feature type="transmembrane region" description="Helical" evidence="1">
    <location>
        <begin position="57"/>
        <end position="79"/>
    </location>
</feature>
<protein>
    <recommendedName>
        <fullName evidence="5">DUF4179 domain-containing protein</fullName>
    </recommendedName>
</protein>
<dbReference type="EMBL" id="MRVI01000001">
    <property type="protein sequence ID" value="OOC61200.1"/>
    <property type="molecule type" value="Genomic_DNA"/>
</dbReference>
<sequence>MRPILKASDEECWGSKIYEEEPDPEFTSNVMKAIEHIEMDPKRPFGDLKRKAALKQVFRRIVMTGAAVVILMGGAYMVWQTSPDRTSMIGEQLNQGSDPLSTSSDWLWNEEYERAQQFGLLQTQNVKVEDDGFSLEILAVLKDRSHIVIVTKQFGPDGRSLKYSVRDPFLITDTQGRQVAIPGRYLRNTDPGIQDYVYVFDGTVPDHIVIHGKAEEVAVDPEQQPEERVLVNWPLELTLDMTKAKSLSVSKPLESTYSPQDGLNMDMKQLLVTPNGVRLDMSVSLAPQMLEQVPPNWHDGLEVLYDVKIEEGNGYKTIGSYVKKVETQQMNTSSGTLEWSNEFDSAVIPPDSRHMRVVVNGLVMRFTNEGAIQFNPKELDKRPAVMNDAGDTLTFTKSSLLKDPSTGEQVMAVYAKGRFVNQPLLDEWVAVDHNGREYKVHIGGAYTQGEPITSENLEFAIQGLTNIPPSITLKRVVIGKKRNFQWAFDLPAFSNLPW</sequence>
<keyword evidence="4" id="KW-1185">Reference proteome</keyword>
<keyword evidence="1" id="KW-0812">Transmembrane</keyword>
<reference evidence="3 4" key="2">
    <citation type="submission" date="2016-12" db="EMBL/GenBank/DDBJ databases">
        <title>Genome sequencing and description of Paenibacillus sp. nov. from high altitude lake in the Indian Trans- Himalayas.</title>
        <authorList>
            <person name="Kiran S."/>
            <person name="Swarnkar M.K."/>
            <person name="Rana A."/>
            <person name="Tewari R."/>
            <person name="Gulati A."/>
        </authorList>
    </citation>
    <scope>NUCLEOTIDE SEQUENCE [LARGE SCALE GENOMIC DNA]</scope>
    <source>
        <strain evidence="3 4">IHBB 9951</strain>
    </source>
</reference>